<feature type="region of interest" description="Disordered" evidence="2">
    <location>
        <begin position="443"/>
        <end position="477"/>
    </location>
</feature>
<feature type="non-terminal residue" evidence="5">
    <location>
        <position position="1"/>
    </location>
</feature>
<proteinExistence type="predicted"/>
<dbReference type="GO" id="GO:0006338">
    <property type="term" value="P:chromatin remodeling"/>
    <property type="evidence" value="ECO:0007669"/>
    <property type="project" value="InterPro"/>
</dbReference>
<dbReference type="Proteomes" id="UP000076552">
    <property type="component" value="Unassembled WGS sequence"/>
</dbReference>
<dbReference type="EMBL" id="LFIV01000094">
    <property type="protein sequence ID" value="KZL70186.1"/>
    <property type="molecule type" value="Genomic_DNA"/>
</dbReference>
<feature type="coiled-coil region" evidence="1">
    <location>
        <begin position="402"/>
        <end position="433"/>
    </location>
</feature>
<sequence length="770" mass="82715">LFRDYHPPQPRSHAEVTLFCAPPSNHRPSTLSTRQLRALRPRPRSTMAQDPSDGIDQELLNHAHLISANHYADQARVDLNQVTKWLMAAPQVAKDKAPFFWTYLDRPRDGQVYLTWQPLKRLGTNFASDGMIWGPEQYHRQDVGNGLSLEIHYVKSGFVPGEQVAMHARRRFRLVPSQTGVMNAPQPDISLWIVHYGPSDPPDRVPVNLIPVSQETQHIMATRNHLQKCGQIARKDFMLSDRASWPQIQFPRNGGRPQMYNPPAQSRRVPQQMAYPPTGPQGRRGRQQAQAQAQAQQHQQALAHAEALHDDEELEKDLFDHLTPRDISFARYQQNHEWMEEIVSSPYGLSQIAPPDLGLGLKGELAPLTDGIFSAQSANALTEPPQKPYIGRLEPGLADEFRKRVQEHLDATKAEMEKMKAEHAKNLASLKASSVFVDAEKDVKNSVQERGPEPWRIEGHSTDSDDNSGSWSQKHNKKVDEIVAQVEANLGRQIEVLHNVHRIQDGGFQEPTPEPVKEPSPVPAPVSSPTPAAGADAGASGSRRPSQAGSTHSGVMVGDSDIDMGGTAAGLLDEMHTGFSANSTPLNNFPTPQTHVSALNSTAGTPANANAPSPAPVPPTIPEETEAQASTGASAGAGEDVTMGNTESTKETSATAPDQGTGSGEWVVVPKGGTSPDPAAATGTGAAEGDEPKLATKASSAAGTPAETQTPGGFSSLGDLDSAGDAMASYGASIGDGLDMNMELEDSAFGDAFHGVSSTNTPGNQSEGGA</sequence>
<reference evidence="5 6" key="1">
    <citation type="submission" date="2015-06" db="EMBL/GenBank/DDBJ databases">
        <title>Survival trade-offs in plant roots during colonization by closely related pathogenic and mutualistic fungi.</title>
        <authorList>
            <person name="Hacquard S."/>
            <person name="Kracher B."/>
            <person name="Hiruma K."/>
            <person name="Weinman A."/>
            <person name="Muench P."/>
            <person name="Garrido Oter R."/>
            <person name="Ver Loren van Themaat E."/>
            <person name="Dallerey J.-F."/>
            <person name="Damm U."/>
            <person name="Henrissat B."/>
            <person name="Lespinet O."/>
            <person name="Thon M."/>
            <person name="Kemen E."/>
            <person name="McHardy A.C."/>
            <person name="Schulze-Lefert P."/>
            <person name="O'Connell R.J."/>
        </authorList>
    </citation>
    <scope>NUCLEOTIDE SEQUENCE [LARGE SCALE GENOMIC DNA]</scope>
    <source>
        <strain evidence="5 6">0861</strain>
    </source>
</reference>
<evidence type="ECO:0000256" key="2">
    <source>
        <dbReference type="SAM" id="MobiDB-lite"/>
    </source>
</evidence>
<dbReference type="STRING" id="708197.A0A161WH25"/>
<feature type="compositionally biased region" description="Low complexity" evidence="2">
    <location>
        <begin position="529"/>
        <end position="546"/>
    </location>
</feature>
<dbReference type="Pfam" id="PF20497">
    <property type="entry name" value="SWI-SNF_Ssr4_C"/>
    <property type="match status" value="1"/>
</dbReference>
<comment type="caution">
    <text evidence="5">The sequence shown here is derived from an EMBL/GenBank/DDBJ whole genome shotgun (WGS) entry which is preliminary data.</text>
</comment>
<feature type="compositionally biased region" description="Basic and acidic residues" evidence="2">
    <location>
        <begin position="450"/>
        <end position="463"/>
    </location>
</feature>
<accession>A0A161WH25</accession>
<feature type="compositionally biased region" description="Low complexity" evidence="2">
    <location>
        <begin position="287"/>
        <end position="304"/>
    </location>
</feature>
<feature type="compositionally biased region" description="Low complexity" evidence="2">
    <location>
        <begin position="600"/>
        <end position="612"/>
    </location>
</feature>
<feature type="compositionally biased region" description="Low complexity" evidence="2">
    <location>
        <begin position="627"/>
        <end position="639"/>
    </location>
</feature>
<keyword evidence="6" id="KW-1185">Reference proteome</keyword>
<dbReference type="AlphaFoldDB" id="A0A161WH25"/>
<feature type="domain" description="SWI/SNF and RSC complexes subunit Ssr4 N-terminal" evidence="3">
    <location>
        <begin position="49"/>
        <end position="264"/>
    </location>
</feature>
<organism evidence="5 6">
    <name type="scientific">Colletotrichum tofieldiae</name>
    <dbReference type="NCBI Taxonomy" id="708197"/>
    <lineage>
        <taxon>Eukaryota</taxon>
        <taxon>Fungi</taxon>
        <taxon>Dikarya</taxon>
        <taxon>Ascomycota</taxon>
        <taxon>Pezizomycotina</taxon>
        <taxon>Sordariomycetes</taxon>
        <taxon>Hypocreomycetidae</taxon>
        <taxon>Glomerellales</taxon>
        <taxon>Glomerellaceae</taxon>
        <taxon>Colletotrichum</taxon>
        <taxon>Colletotrichum spaethianum species complex</taxon>
    </lineage>
</organism>
<feature type="domain" description="SWI/SNF and RSC complexes subunit Ssr4 C-terminal" evidence="4">
    <location>
        <begin position="310"/>
        <end position="761"/>
    </location>
</feature>
<feature type="compositionally biased region" description="Polar residues" evidence="2">
    <location>
        <begin position="643"/>
        <end position="660"/>
    </location>
</feature>
<dbReference type="InterPro" id="IPR046464">
    <property type="entry name" value="SWI-SNF_Ssr4_C"/>
</dbReference>
<feature type="compositionally biased region" description="Polar residues" evidence="2">
    <location>
        <begin position="697"/>
        <end position="713"/>
    </location>
</feature>
<name>A0A161WH25_9PEZI</name>
<feature type="region of interest" description="Disordered" evidence="2">
    <location>
        <begin position="583"/>
        <end position="738"/>
    </location>
</feature>
<dbReference type="InterPro" id="IPR013859">
    <property type="entry name" value="Ssr4_N"/>
</dbReference>
<feature type="compositionally biased region" description="Low complexity" evidence="2">
    <location>
        <begin position="672"/>
        <end position="687"/>
    </location>
</feature>
<evidence type="ECO:0000259" key="4">
    <source>
        <dbReference type="Pfam" id="PF20497"/>
    </source>
</evidence>
<feature type="compositionally biased region" description="Polar residues" evidence="2">
    <location>
        <begin position="583"/>
        <end position="599"/>
    </location>
</feature>
<feature type="compositionally biased region" description="Pro residues" evidence="2">
    <location>
        <begin position="512"/>
        <end position="528"/>
    </location>
</feature>
<evidence type="ECO:0000313" key="5">
    <source>
        <dbReference type="EMBL" id="KZL70186.1"/>
    </source>
</evidence>
<protein>
    <submittedName>
        <fullName evidence="5">SWI/SNF and RSC complexes subunit Ssr4</fullName>
    </submittedName>
</protein>
<evidence type="ECO:0000256" key="1">
    <source>
        <dbReference type="SAM" id="Coils"/>
    </source>
</evidence>
<evidence type="ECO:0000313" key="6">
    <source>
        <dbReference type="Proteomes" id="UP000076552"/>
    </source>
</evidence>
<evidence type="ECO:0000259" key="3">
    <source>
        <dbReference type="Pfam" id="PF08549"/>
    </source>
</evidence>
<gene>
    <name evidence="5" type="ORF">CT0861_08694</name>
</gene>
<dbReference type="Pfam" id="PF08549">
    <property type="entry name" value="SWI-SNF_Ssr4_N"/>
    <property type="match status" value="1"/>
</dbReference>
<keyword evidence="1" id="KW-0175">Coiled coil</keyword>
<feature type="region of interest" description="Disordered" evidence="2">
    <location>
        <begin position="247"/>
        <end position="304"/>
    </location>
</feature>
<feature type="region of interest" description="Disordered" evidence="2">
    <location>
        <begin position="505"/>
        <end position="561"/>
    </location>
</feature>